<dbReference type="VEuPathDB" id="FungiDB:PADG_06547"/>
<dbReference type="Pfam" id="PF00098">
    <property type="entry name" value="zf-CCHC"/>
    <property type="match status" value="1"/>
</dbReference>
<dbReference type="EMBL" id="LZYO01001222">
    <property type="protein sequence ID" value="ODH12532.1"/>
    <property type="molecule type" value="Genomic_DNA"/>
</dbReference>
<keyword evidence="1" id="KW-0862">Zinc</keyword>
<dbReference type="GO" id="GO:0003676">
    <property type="term" value="F:nucleic acid binding"/>
    <property type="evidence" value="ECO:0007669"/>
    <property type="project" value="InterPro"/>
</dbReference>
<dbReference type="InterPro" id="IPR036875">
    <property type="entry name" value="Znf_CCHC_sf"/>
</dbReference>
<name>A0A1D2J2K6_PARBR</name>
<evidence type="ECO:0000313" key="4">
    <source>
        <dbReference type="EMBL" id="ODH12532.1"/>
    </source>
</evidence>
<evidence type="ECO:0000256" key="2">
    <source>
        <dbReference type="SAM" id="MobiDB-lite"/>
    </source>
</evidence>
<sequence length="368" mass="41878">PTDQPRVSLEEFRQMIHSDKDHVYKELAAIFDSIFDDEKTLRDTITCLRMEQNNATDQAAVKQSQIDELIAECDELSHTLVCMTVSNQAASQGVTPSETTQRSVKIDDPKHLTDGKESKFEHWLSQMKNKLWENADHYPTEHMRIAYIENQTDGDAAHHIAPCMEEDHPEQYQTAEEIFEHLKSIYEDANKLQNAKSDYHKLIMRNGDNYHEFVTKFLHLAGEAKIAKEDYKTDFNDKLFFDLQRMVAVANATTNTYAEFQKICAQAAHTLQTINATQKSKSLWGNGSNIFKQNTLWASDSQTSHSTSATKSPTIKKALGTHPDIQCYYCKEKGHIARNCPAKQKSQQVITELTENDTSEPSADLGKE</sequence>
<dbReference type="AlphaFoldDB" id="A0A1D2J2K6"/>
<dbReference type="Gene3D" id="4.10.60.10">
    <property type="entry name" value="Zinc finger, CCHC-type"/>
    <property type="match status" value="1"/>
</dbReference>
<gene>
    <name evidence="5" type="ORF">ACO22_06601</name>
    <name evidence="4" type="ORF">ACO22_08172</name>
</gene>
<comment type="caution">
    <text evidence="4">The sequence shown here is derived from an EMBL/GenBank/DDBJ whole genome shotgun (WGS) entry which is preliminary data.</text>
</comment>
<accession>A0A1D2J2K6</accession>
<dbReference type="SMART" id="SM00343">
    <property type="entry name" value="ZnF_C2HC"/>
    <property type="match status" value="1"/>
</dbReference>
<feature type="region of interest" description="Disordered" evidence="2">
    <location>
        <begin position="344"/>
        <end position="368"/>
    </location>
</feature>
<evidence type="ECO:0000256" key="1">
    <source>
        <dbReference type="PROSITE-ProRule" id="PRU00047"/>
    </source>
</evidence>
<keyword evidence="1" id="KW-0479">Metal-binding</keyword>
<proteinExistence type="predicted"/>
<evidence type="ECO:0000313" key="5">
    <source>
        <dbReference type="EMBL" id="ODH14315.1"/>
    </source>
</evidence>
<feature type="non-terminal residue" evidence="4">
    <location>
        <position position="1"/>
    </location>
</feature>
<dbReference type="Proteomes" id="UP000242814">
    <property type="component" value="Unassembled WGS sequence"/>
</dbReference>
<evidence type="ECO:0000313" key="6">
    <source>
        <dbReference type="Proteomes" id="UP000242814"/>
    </source>
</evidence>
<dbReference type="SUPFAM" id="SSF57756">
    <property type="entry name" value="Retrovirus zinc finger-like domains"/>
    <property type="match status" value="1"/>
</dbReference>
<dbReference type="VEuPathDB" id="FungiDB:PABG_04907"/>
<reference evidence="4 6" key="1">
    <citation type="submission" date="2016-06" db="EMBL/GenBank/DDBJ databases">
        <authorList>
            <person name="Kjaerup R.B."/>
            <person name="Dalgaard T.S."/>
            <person name="Juul-Madsen H.R."/>
        </authorList>
    </citation>
    <scope>NUCLEOTIDE SEQUENCE [LARGE SCALE GENOMIC DNA]</scope>
    <source>
        <strain evidence="4 6">Pb300</strain>
    </source>
</reference>
<evidence type="ECO:0000259" key="3">
    <source>
        <dbReference type="PROSITE" id="PS50158"/>
    </source>
</evidence>
<feature type="domain" description="CCHC-type" evidence="3">
    <location>
        <begin position="327"/>
        <end position="341"/>
    </location>
</feature>
<dbReference type="PROSITE" id="PS50158">
    <property type="entry name" value="ZF_CCHC"/>
    <property type="match status" value="1"/>
</dbReference>
<dbReference type="EMBL" id="LZYO01000369">
    <property type="protein sequence ID" value="ODH14315.1"/>
    <property type="molecule type" value="Genomic_DNA"/>
</dbReference>
<feature type="compositionally biased region" description="Polar residues" evidence="2">
    <location>
        <begin position="344"/>
        <end position="353"/>
    </location>
</feature>
<organism evidence="4 6">
    <name type="scientific">Paracoccidioides brasiliensis</name>
    <dbReference type="NCBI Taxonomy" id="121759"/>
    <lineage>
        <taxon>Eukaryota</taxon>
        <taxon>Fungi</taxon>
        <taxon>Dikarya</taxon>
        <taxon>Ascomycota</taxon>
        <taxon>Pezizomycotina</taxon>
        <taxon>Eurotiomycetes</taxon>
        <taxon>Eurotiomycetidae</taxon>
        <taxon>Onygenales</taxon>
        <taxon>Ajellomycetaceae</taxon>
        <taxon>Paracoccidioides</taxon>
    </lineage>
</organism>
<keyword evidence="1" id="KW-0863">Zinc-finger</keyword>
<protein>
    <recommendedName>
        <fullName evidence="3">CCHC-type domain-containing protein</fullName>
    </recommendedName>
</protein>
<dbReference type="InterPro" id="IPR001878">
    <property type="entry name" value="Znf_CCHC"/>
</dbReference>
<dbReference type="GO" id="GO:0008270">
    <property type="term" value="F:zinc ion binding"/>
    <property type="evidence" value="ECO:0007669"/>
    <property type="project" value="UniProtKB-KW"/>
</dbReference>